<accession>A0A075B1R7</accession>
<dbReference type="Proteomes" id="UP000030755">
    <property type="component" value="Unassembled WGS sequence"/>
</dbReference>
<keyword evidence="2" id="KW-1185">Reference proteome</keyword>
<dbReference type="HOGENOM" id="CLU_2321669_0_0_1"/>
<protein>
    <submittedName>
        <fullName evidence="1">Uncharacterized protein</fullName>
    </submittedName>
</protein>
<evidence type="ECO:0000313" key="1">
    <source>
        <dbReference type="EMBL" id="EPZ36484.1"/>
    </source>
</evidence>
<organism evidence="1 2">
    <name type="scientific">Rozella allomycis (strain CSF55)</name>
    <dbReference type="NCBI Taxonomy" id="988480"/>
    <lineage>
        <taxon>Eukaryota</taxon>
        <taxon>Fungi</taxon>
        <taxon>Fungi incertae sedis</taxon>
        <taxon>Cryptomycota</taxon>
        <taxon>Cryptomycota incertae sedis</taxon>
        <taxon>Rozella</taxon>
    </lineage>
</organism>
<name>A0A075B1R7_ROZAC</name>
<dbReference type="EMBL" id="KE560552">
    <property type="protein sequence ID" value="EPZ36484.1"/>
    <property type="molecule type" value="Genomic_DNA"/>
</dbReference>
<dbReference type="AlphaFoldDB" id="A0A075B1R7"/>
<sequence>MDKNWAEIHRWLFELDDENMIAILEDIDKPLLKGVLDFFEILRVPMLDWQVDCEPKIHTVWYYKTAVQNLLKIQWFLPPDKGFPQYKYVTSLHLIIDLH</sequence>
<proteinExistence type="predicted"/>
<reference evidence="1 2" key="1">
    <citation type="journal article" date="2013" name="Curr. Biol.">
        <title>Shared signatures of parasitism and phylogenomics unite Cryptomycota and microsporidia.</title>
        <authorList>
            <person name="James T.Y."/>
            <person name="Pelin A."/>
            <person name="Bonen L."/>
            <person name="Ahrendt S."/>
            <person name="Sain D."/>
            <person name="Corradi N."/>
            <person name="Stajich J.E."/>
        </authorList>
    </citation>
    <scope>NUCLEOTIDE SEQUENCE [LARGE SCALE GENOMIC DNA]</scope>
    <source>
        <strain evidence="1 2">CSF55</strain>
    </source>
</reference>
<gene>
    <name evidence="1" type="ORF">O9G_006305</name>
</gene>
<evidence type="ECO:0000313" key="2">
    <source>
        <dbReference type="Proteomes" id="UP000030755"/>
    </source>
</evidence>